<protein>
    <submittedName>
        <fullName evidence="1">Uncharacterized protein</fullName>
    </submittedName>
</protein>
<evidence type="ECO:0000313" key="2">
    <source>
        <dbReference type="Proteomes" id="UP000610746"/>
    </source>
</evidence>
<reference evidence="1" key="1">
    <citation type="submission" date="2020-05" db="EMBL/GenBank/DDBJ databases">
        <title>Genomic Encyclopedia of Type Strains, Phase IV (KMG-V): Genome sequencing to study the core and pangenomes of soil and plant-associated prokaryotes.</title>
        <authorList>
            <person name="Whitman W."/>
        </authorList>
    </citation>
    <scope>NUCLEOTIDE SEQUENCE</scope>
    <source>
        <strain evidence="1">16F</strain>
    </source>
</reference>
<proteinExistence type="predicted"/>
<keyword evidence="2" id="KW-1185">Reference proteome</keyword>
<dbReference type="EMBL" id="JABSNO010000022">
    <property type="protein sequence ID" value="NRS93513.1"/>
    <property type="molecule type" value="Genomic_DNA"/>
</dbReference>
<gene>
    <name evidence="1" type="ORF">HNQ03_002604</name>
</gene>
<organism evidence="1 2">
    <name type="scientific">Frigoriflavimonas asaccharolytica</name>
    <dbReference type="NCBI Taxonomy" id="2735899"/>
    <lineage>
        <taxon>Bacteria</taxon>
        <taxon>Pseudomonadati</taxon>
        <taxon>Bacteroidota</taxon>
        <taxon>Flavobacteriia</taxon>
        <taxon>Flavobacteriales</taxon>
        <taxon>Weeksellaceae</taxon>
        <taxon>Frigoriflavimonas</taxon>
    </lineage>
</organism>
<comment type="caution">
    <text evidence="1">The sequence shown here is derived from an EMBL/GenBank/DDBJ whole genome shotgun (WGS) entry which is preliminary data.</text>
</comment>
<sequence>MKNSILITACIVLSLISCKKNNAESVDNAQQSINSLNMDETQSYTYIASDSERAKVTFQNAGADHTITINSNNTKFVLDKKDGDEDTQIYERNGVQAKLTKDSLFIIQDNQVIPLVLSK</sequence>
<dbReference type="AlphaFoldDB" id="A0A8J8K951"/>
<name>A0A8J8K951_9FLAO</name>
<evidence type="ECO:0000313" key="1">
    <source>
        <dbReference type="EMBL" id="NRS93513.1"/>
    </source>
</evidence>
<dbReference type="PROSITE" id="PS51257">
    <property type="entry name" value="PROKAR_LIPOPROTEIN"/>
    <property type="match status" value="1"/>
</dbReference>
<accession>A0A8J8K951</accession>
<dbReference type="Proteomes" id="UP000610746">
    <property type="component" value="Unassembled WGS sequence"/>
</dbReference>
<dbReference type="RefSeq" id="WP_173780070.1">
    <property type="nucleotide sequence ID" value="NZ_JABSNO010000022.1"/>
</dbReference>